<sequence>MWPRWAERWRRGRPPRAYRAGATLARLQPELALAGAVCTTQDDSSMTCTVGDGLHFTVQERVESMFLAHTVCCEFRLLVPVSSTLAALPPARVVIRHTGMLRRQGIACTVEGSRDEALLAIARRLETDPLVIRALLPLDFRRCELYLAEGCWQLCIEHFGASELVTTLPPMRRYIRLVSEQRTAMLSSLQVCRTLLAA</sequence>
<keyword evidence="2" id="KW-1185">Reference proteome</keyword>
<dbReference type="Proteomes" id="UP001219956">
    <property type="component" value="Unassembled WGS sequence"/>
</dbReference>
<reference evidence="1 2" key="1">
    <citation type="submission" date="2023-01" db="EMBL/GenBank/DDBJ databases">
        <title>Novel species of the genus Vogesella isolated from rivers.</title>
        <authorList>
            <person name="Lu H."/>
        </authorList>
    </citation>
    <scope>NUCLEOTIDE SEQUENCE [LARGE SCALE GENOMIC DNA]</scope>
    <source>
        <strain evidence="1 2">DC21W</strain>
    </source>
</reference>
<gene>
    <name evidence="1" type="ORF">PQU95_08200</name>
</gene>
<evidence type="ECO:0000313" key="2">
    <source>
        <dbReference type="Proteomes" id="UP001219956"/>
    </source>
</evidence>
<dbReference type="EMBL" id="JAQQLF010000009">
    <property type="protein sequence ID" value="MDC7717195.1"/>
    <property type="molecule type" value="Genomic_DNA"/>
</dbReference>
<dbReference type="RefSeq" id="WP_272751549.1">
    <property type="nucleotide sequence ID" value="NZ_JAQQLF010000009.1"/>
</dbReference>
<proteinExistence type="predicted"/>
<accession>A0ABT5IX97</accession>
<dbReference type="Pfam" id="PF11354">
    <property type="entry name" value="DUF3156"/>
    <property type="match status" value="1"/>
</dbReference>
<comment type="caution">
    <text evidence="1">The sequence shown here is derived from an EMBL/GenBank/DDBJ whole genome shotgun (WGS) entry which is preliminary data.</text>
</comment>
<name>A0ABT5IX97_9NEIS</name>
<organism evidence="1 2">
    <name type="scientific">Vogesella aquatica</name>
    <dbReference type="NCBI Taxonomy" id="2984206"/>
    <lineage>
        <taxon>Bacteria</taxon>
        <taxon>Pseudomonadati</taxon>
        <taxon>Pseudomonadota</taxon>
        <taxon>Betaproteobacteria</taxon>
        <taxon>Neisseriales</taxon>
        <taxon>Chromobacteriaceae</taxon>
        <taxon>Vogesella</taxon>
    </lineage>
</organism>
<protein>
    <submittedName>
        <fullName evidence="1">DUF3156 family protein</fullName>
    </submittedName>
</protein>
<evidence type="ECO:0000313" key="1">
    <source>
        <dbReference type="EMBL" id="MDC7717195.1"/>
    </source>
</evidence>
<dbReference type="InterPro" id="IPR021500">
    <property type="entry name" value="DUF3156"/>
</dbReference>